<evidence type="ECO:0000256" key="5">
    <source>
        <dbReference type="RuleBase" id="RU362125"/>
    </source>
</evidence>
<keyword evidence="5" id="KW-0560">Oxidoreductase</keyword>
<protein>
    <submittedName>
        <fullName evidence="9">Acyl-CoA dehydrogenase</fullName>
    </submittedName>
</protein>
<dbReference type="Gene3D" id="2.40.110.10">
    <property type="entry name" value="Butyryl-CoA Dehydrogenase, subunit A, domain 2"/>
    <property type="match status" value="1"/>
</dbReference>
<evidence type="ECO:0000259" key="6">
    <source>
        <dbReference type="Pfam" id="PF00441"/>
    </source>
</evidence>
<keyword evidence="3 5" id="KW-0285">Flavoprotein</keyword>
<dbReference type="Gene3D" id="1.10.540.10">
    <property type="entry name" value="Acyl-CoA dehydrogenase/oxidase, N-terminal domain"/>
    <property type="match status" value="1"/>
</dbReference>
<gene>
    <name evidence="9" type="ORF">BLA60_02615</name>
</gene>
<dbReference type="InterPro" id="IPR006091">
    <property type="entry name" value="Acyl-CoA_Oxase/DH_mid-dom"/>
</dbReference>
<dbReference type="GO" id="GO:0050660">
    <property type="term" value="F:flavin adenine dinucleotide binding"/>
    <property type="evidence" value="ECO:0007669"/>
    <property type="project" value="InterPro"/>
</dbReference>
<dbReference type="Pfam" id="PF00441">
    <property type="entry name" value="Acyl-CoA_dh_1"/>
    <property type="match status" value="1"/>
</dbReference>
<dbReference type="Gene3D" id="1.20.140.10">
    <property type="entry name" value="Butyryl-CoA Dehydrogenase, subunit A, domain 3"/>
    <property type="match status" value="1"/>
</dbReference>
<comment type="similarity">
    <text evidence="2 5">Belongs to the acyl-CoA dehydrogenase family.</text>
</comment>
<dbReference type="Pfam" id="PF02771">
    <property type="entry name" value="Acyl-CoA_dh_N"/>
    <property type="match status" value="1"/>
</dbReference>
<evidence type="ECO:0000256" key="3">
    <source>
        <dbReference type="ARBA" id="ARBA00022630"/>
    </source>
</evidence>
<dbReference type="GO" id="GO:0003995">
    <property type="term" value="F:acyl-CoA dehydrogenase activity"/>
    <property type="evidence" value="ECO:0007669"/>
    <property type="project" value="InterPro"/>
</dbReference>
<sequence>MTVLWEPALDPEAERWREVARTLAAERFAPLAEELDREQRYPDEHIATFVETGLSGMLVPAEYGGAGLSMTAICSVVEEVSAACASTGAILAAHTLGAVPVRLAGTDEQKRAVLGTLISGDAISFALTEKGAGSDAAAIQAVAEPDGSGYRITGEKIYIGNGGISNRYVVFARTDPDAGARGITAFVVPADAPGAVVDRIEDKMGIRGTRTSNLKLDGVRVEAGDVLGQVGRGLKLALRTLDVGRVTVAAQGLGIAYAAYRLAAAEASRRVTFGKPVIENQGIGFRLADLAVELSAARMLTYEAASAYDSGRPVSLPGAMAKLYTSEVAHRAVDLAVQVFGGDGYCKPCPAERLYRDQRVLEIYEGSSEIQRLVLARAVAAEVEQG</sequence>
<dbReference type="PIRSF" id="PIRSF016578">
    <property type="entry name" value="HsaA"/>
    <property type="match status" value="1"/>
</dbReference>
<organism evidence="9 10">
    <name type="scientific">Actinophytocola xinjiangensis</name>
    <dbReference type="NCBI Taxonomy" id="485602"/>
    <lineage>
        <taxon>Bacteria</taxon>
        <taxon>Bacillati</taxon>
        <taxon>Actinomycetota</taxon>
        <taxon>Actinomycetes</taxon>
        <taxon>Pseudonocardiales</taxon>
        <taxon>Pseudonocardiaceae</taxon>
    </lineage>
</organism>
<dbReference type="PROSITE" id="PS00072">
    <property type="entry name" value="ACYL_COA_DH_1"/>
    <property type="match status" value="1"/>
</dbReference>
<dbReference type="InterPro" id="IPR009075">
    <property type="entry name" value="AcylCo_DH/oxidase_C"/>
</dbReference>
<keyword evidence="4 5" id="KW-0274">FAD</keyword>
<evidence type="ECO:0000256" key="4">
    <source>
        <dbReference type="ARBA" id="ARBA00022827"/>
    </source>
</evidence>
<feature type="domain" description="Acyl-CoA dehydrogenase/oxidase C-terminal" evidence="6">
    <location>
        <begin position="231"/>
        <end position="379"/>
    </location>
</feature>
<feature type="domain" description="Acyl-CoA dehydrogenase/oxidase N-terminal" evidence="8">
    <location>
        <begin position="11"/>
        <end position="121"/>
    </location>
</feature>
<dbReference type="InterPro" id="IPR037069">
    <property type="entry name" value="AcylCoA_DH/ox_N_sf"/>
</dbReference>
<dbReference type="InterPro" id="IPR006089">
    <property type="entry name" value="Acyl-CoA_DH_CS"/>
</dbReference>
<feature type="domain" description="Acyl-CoA oxidase/dehydrogenase middle" evidence="7">
    <location>
        <begin position="124"/>
        <end position="219"/>
    </location>
</feature>
<dbReference type="SUPFAM" id="SSF47203">
    <property type="entry name" value="Acyl-CoA dehydrogenase C-terminal domain-like"/>
    <property type="match status" value="1"/>
</dbReference>
<proteinExistence type="inferred from homology"/>
<dbReference type="SUPFAM" id="SSF56645">
    <property type="entry name" value="Acyl-CoA dehydrogenase NM domain-like"/>
    <property type="match status" value="1"/>
</dbReference>
<evidence type="ECO:0000256" key="1">
    <source>
        <dbReference type="ARBA" id="ARBA00001974"/>
    </source>
</evidence>
<evidence type="ECO:0000256" key="2">
    <source>
        <dbReference type="ARBA" id="ARBA00009347"/>
    </source>
</evidence>
<dbReference type="AlphaFoldDB" id="A0A7Z0WUA7"/>
<dbReference type="PANTHER" id="PTHR43884:SF12">
    <property type="entry name" value="ISOVALERYL-COA DEHYDROGENASE, MITOCHONDRIAL-RELATED"/>
    <property type="match status" value="1"/>
</dbReference>
<dbReference type="InterPro" id="IPR013786">
    <property type="entry name" value="AcylCoA_DH/ox_N"/>
</dbReference>
<evidence type="ECO:0000259" key="8">
    <source>
        <dbReference type="Pfam" id="PF02771"/>
    </source>
</evidence>
<dbReference type="OrthoDB" id="8876745at2"/>
<dbReference type="RefSeq" id="WP_075131024.1">
    <property type="nucleotide sequence ID" value="NZ_MSIF01000001.1"/>
</dbReference>
<evidence type="ECO:0000259" key="7">
    <source>
        <dbReference type="Pfam" id="PF02770"/>
    </source>
</evidence>
<dbReference type="Proteomes" id="UP000185696">
    <property type="component" value="Unassembled WGS sequence"/>
</dbReference>
<dbReference type="Pfam" id="PF02770">
    <property type="entry name" value="Acyl-CoA_dh_M"/>
    <property type="match status" value="1"/>
</dbReference>
<evidence type="ECO:0000313" key="9">
    <source>
        <dbReference type="EMBL" id="OLF14076.1"/>
    </source>
</evidence>
<name>A0A7Z0WUA7_9PSEU</name>
<dbReference type="EMBL" id="MSIF01000001">
    <property type="protein sequence ID" value="OLF14076.1"/>
    <property type="molecule type" value="Genomic_DNA"/>
</dbReference>
<dbReference type="InterPro" id="IPR036250">
    <property type="entry name" value="AcylCo_DH-like_C"/>
</dbReference>
<dbReference type="FunFam" id="1.20.140.10:FF:000004">
    <property type="entry name" value="Acyl-CoA dehydrogenase FadE25"/>
    <property type="match status" value="1"/>
</dbReference>
<dbReference type="InterPro" id="IPR009100">
    <property type="entry name" value="AcylCoA_DH/oxidase_NM_dom_sf"/>
</dbReference>
<dbReference type="InterPro" id="IPR046373">
    <property type="entry name" value="Acyl-CoA_Oxase/DH_mid-dom_sf"/>
</dbReference>
<comment type="caution">
    <text evidence="9">The sequence shown here is derived from an EMBL/GenBank/DDBJ whole genome shotgun (WGS) entry which is preliminary data.</text>
</comment>
<accession>A0A7Z0WUA7</accession>
<reference evidence="9 10" key="1">
    <citation type="submission" date="2016-12" db="EMBL/GenBank/DDBJ databases">
        <title>The draft genome sequence of Actinophytocola xinjiangensis.</title>
        <authorList>
            <person name="Wang W."/>
            <person name="Yuan L."/>
        </authorList>
    </citation>
    <scope>NUCLEOTIDE SEQUENCE [LARGE SCALE GENOMIC DNA]</scope>
    <source>
        <strain evidence="9 10">CGMCC 4.4663</strain>
    </source>
</reference>
<evidence type="ECO:0000313" key="10">
    <source>
        <dbReference type="Proteomes" id="UP000185696"/>
    </source>
</evidence>
<keyword evidence="10" id="KW-1185">Reference proteome</keyword>
<comment type="cofactor">
    <cofactor evidence="1 5">
        <name>FAD</name>
        <dbReference type="ChEBI" id="CHEBI:57692"/>
    </cofactor>
</comment>
<dbReference type="PANTHER" id="PTHR43884">
    <property type="entry name" value="ACYL-COA DEHYDROGENASE"/>
    <property type="match status" value="1"/>
</dbReference>